<comment type="caution">
    <text evidence="1">The sequence shown here is derived from an EMBL/GenBank/DDBJ whole genome shotgun (WGS) entry which is preliminary data.</text>
</comment>
<protein>
    <submittedName>
        <fullName evidence="1">Uncharacterized protein</fullName>
    </submittedName>
</protein>
<dbReference type="EMBL" id="CM046389">
    <property type="protein sequence ID" value="KAI8569210.1"/>
    <property type="molecule type" value="Genomic_DNA"/>
</dbReference>
<sequence length="131" mass="14988">MAASPQDDLARSSSSRRSFASANRGSSASASFREAWRGQPEVFGRTTSQREREDDEEKLRWAAIERLPTYDRLRKGMLNRVLDNGEIVQGEVDVTKLGNLEKKLLMDSVLKTADQEGNERFLQRLRDRTDR</sequence>
<keyword evidence="2" id="KW-1185">Reference proteome</keyword>
<proteinExistence type="predicted"/>
<evidence type="ECO:0000313" key="1">
    <source>
        <dbReference type="EMBL" id="KAI8569210.1"/>
    </source>
</evidence>
<reference evidence="1" key="1">
    <citation type="submission" date="2022-02" db="EMBL/GenBank/DDBJ databases">
        <title>Plant Genome Project.</title>
        <authorList>
            <person name="Zhang R.-G."/>
        </authorList>
    </citation>
    <scope>NUCLEOTIDE SEQUENCE</scope>
    <source>
        <strain evidence="1">AT1</strain>
    </source>
</reference>
<accession>A0ACC0PU31</accession>
<organism evidence="1 2">
    <name type="scientific">Rhododendron molle</name>
    <name type="common">Chinese azalea</name>
    <name type="synonym">Azalea mollis</name>
    <dbReference type="NCBI Taxonomy" id="49168"/>
    <lineage>
        <taxon>Eukaryota</taxon>
        <taxon>Viridiplantae</taxon>
        <taxon>Streptophyta</taxon>
        <taxon>Embryophyta</taxon>
        <taxon>Tracheophyta</taxon>
        <taxon>Spermatophyta</taxon>
        <taxon>Magnoliopsida</taxon>
        <taxon>eudicotyledons</taxon>
        <taxon>Gunneridae</taxon>
        <taxon>Pentapetalae</taxon>
        <taxon>asterids</taxon>
        <taxon>Ericales</taxon>
        <taxon>Ericaceae</taxon>
        <taxon>Ericoideae</taxon>
        <taxon>Rhodoreae</taxon>
        <taxon>Rhododendron</taxon>
    </lineage>
</organism>
<name>A0ACC0PU31_RHOML</name>
<gene>
    <name evidence="1" type="ORF">RHMOL_Rhmol02G0261600</name>
</gene>
<dbReference type="Proteomes" id="UP001062846">
    <property type="component" value="Chromosome 2"/>
</dbReference>
<evidence type="ECO:0000313" key="2">
    <source>
        <dbReference type="Proteomes" id="UP001062846"/>
    </source>
</evidence>